<feature type="region of interest" description="Disordered" evidence="3">
    <location>
        <begin position="520"/>
        <end position="559"/>
    </location>
</feature>
<evidence type="ECO:0000313" key="5">
    <source>
        <dbReference type="EMBL" id="RXN06933.1"/>
    </source>
</evidence>
<dbReference type="EMBL" id="QBIY01012581">
    <property type="protein sequence ID" value="RXN22766.1"/>
    <property type="molecule type" value="Genomic_DNA"/>
</dbReference>
<dbReference type="PANTHER" id="PTHR21694">
    <property type="entry name" value="COILED-COIL DOMAIN-CONTAINING PROTEIN 63"/>
    <property type="match status" value="1"/>
</dbReference>
<dbReference type="GO" id="GO:0005930">
    <property type="term" value="C:axoneme"/>
    <property type="evidence" value="ECO:0007669"/>
    <property type="project" value="TreeGrafter"/>
</dbReference>
<comment type="caution">
    <text evidence="5">The sequence shown here is derived from an EMBL/GenBank/DDBJ whole genome shotgun (WGS) entry which is preliminary data.</text>
</comment>
<dbReference type="PANTHER" id="PTHR21694:SF35">
    <property type="entry name" value="OUTER DYNEIN ARM-DOCKING COMPLEX SUBUNIT 1"/>
    <property type="match status" value="1"/>
</dbReference>
<reference evidence="5 7" key="1">
    <citation type="submission" date="2018-03" db="EMBL/GenBank/DDBJ databases">
        <title>Draft genome sequence of Rohu Carp (Labeo rohita).</title>
        <authorList>
            <person name="Das P."/>
            <person name="Kushwaha B."/>
            <person name="Joshi C.G."/>
            <person name="Kumar D."/>
            <person name="Nagpure N.S."/>
            <person name="Sahoo L."/>
            <person name="Das S.P."/>
            <person name="Bit A."/>
            <person name="Patnaik S."/>
            <person name="Meher P.K."/>
            <person name="Jayasankar P."/>
            <person name="Koringa P.G."/>
            <person name="Patel N.V."/>
            <person name="Hinsu A.T."/>
            <person name="Kumar R."/>
            <person name="Pandey M."/>
            <person name="Agarwal S."/>
            <person name="Srivastava S."/>
            <person name="Singh M."/>
            <person name="Iquebal M.A."/>
            <person name="Jaiswal S."/>
            <person name="Angadi U.B."/>
            <person name="Kumar N."/>
            <person name="Raza M."/>
            <person name="Shah T.M."/>
            <person name="Rai A."/>
            <person name="Jena J.K."/>
        </authorList>
    </citation>
    <scope>NUCLEOTIDE SEQUENCE [LARGE SCALE GENOMIC DNA]</scope>
    <source>
        <strain evidence="5">DASCIFA01</strain>
        <tissue evidence="5">Testis</tissue>
    </source>
</reference>
<feature type="region of interest" description="Disordered" evidence="3">
    <location>
        <begin position="249"/>
        <end position="297"/>
    </location>
</feature>
<feature type="coiled-coil region" evidence="2">
    <location>
        <begin position="179"/>
        <end position="245"/>
    </location>
</feature>
<dbReference type="Pfam" id="PF21773">
    <property type="entry name" value="ODAD1_CC"/>
    <property type="match status" value="1"/>
</dbReference>
<evidence type="ECO:0000313" key="6">
    <source>
        <dbReference type="EMBL" id="RXN22766.1"/>
    </source>
</evidence>
<dbReference type="Proteomes" id="UP000290572">
    <property type="component" value="Unassembled WGS sequence"/>
</dbReference>
<dbReference type="EMBL" id="QBIY01013357">
    <property type="protein sequence ID" value="RXN06933.1"/>
    <property type="molecule type" value="Genomic_DNA"/>
</dbReference>
<dbReference type="STRING" id="84645.A0A498LHC1"/>
<sequence>MSETKAGYDSSVAGAEETEQQKVHRLRQELRRLERNRDLYLQEEETLRKQRQEIGELRAEQERLRQRRAERESPAIKAVGALLKQRDELDKAIEKEKQTQAELQKEITIMEKKLSEKRRGQASRNHKSQPRDIQKAIRTTQSKLDRSRARFNEQMKINSQLRKDIETLHMQRTQFQQLHRKLEKVLQDIRKDIAEVIDKSATAYDAKVDAQTKASMIKEKAVKDLAQYSAEIQELERVIAHEHRLRDFMTTKNSQRATVDNGKRSRRRQKSDRCAPVAEMEEQKKKADGGEETPDSLKKAFQQIQELTGEDDLGMLVTKFIQGEERNFALFNYVNEQNAEAERLREEIQQIKKDTEQLNIKGRQREQESQTALKQAKDRLQECRAQTRQYEAQADHISKILDQVKTGIDSMFRNIDCDLGWMEGVLGSSSGITDGNLMTYLGVVEQKASELLTIQAFIRWKDPENSSDLETVAPLLLGQKADVQTLEAIVQPPVTRHDYEAEDASFVEEADRPLTREELRQHIMRKNEQQKDESLRTGASKDVKTPQSSSSTSSTSLEN</sequence>
<feature type="region of interest" description="Disordered" evidence="3">
    <location>
        <begin position="1"/>
        <end position="23"/>
    </location>
</feature>
<feature type="domain" description="ODAD1 central coiled coil region" evidence="4">
    <location>
        <begin position="134"/>
        <end position="427"/>
    </location>
</feature>
<protein>
    <submittedName>
        <fullName evidence="5">Coiled-coil domain-containing 63-like protein</fullName>
    </submittedName>
</protein>
<keyword evidence="7" id="KW-1185">Reference proteome</keyword>
<feature type="region of interest" description="Disordered" evidence="3">
    <location>
        <begin position="52"/>
        <end position="75"/>
    </location>
</feature>
<accession>A0A498LHC1</accession>
<evidence type="ECO:0000256" key="3">
    <source>
        <dbReference type="SAM" id="MobiDB-lite"/>
    </source>
</evidence>
<dbReference type="GO" id="GO:0003341">
    <property type="term" value="P:cilium movement"/>
    <property type="evidence" value="ECO:0007669"/>
    <property type="project" value="TreeGrafter"/>
</dbReference>
<evidence type="ECO:0000313" key="7">
    <source>
        <dbReference type="Proteomes" id="UP000290572"/>
    </source>
</evidence>
<feature type="compositionally biased region" description="Basic and acidic residues" evidence="3">
    <location>
        <begin position="52"/>
        <end position="74"/>
    </location>
</feature>
<name>A0A498LHC1_LABRO</name>
<feature type="region of interest" description="Disordered" evidence="3">
    <location>
        <begin position="114"/>
        <end position="146"/>
    </location>
</feature>
<dbReference type="OrthoDB" id="6766775at2759"/>
<proteinExistence type="predicted"/>
<gene>
    <name evidence="5" type="ORF">ROHU_012214</name>
    <name evidence="6" type="ORF">ROHU_023274</name>
</gene>
<keyword evidence="1 2" id="KW-0175">Coiled coil</keyword>
<dbReference type="GO" id="GO:0036158">
    <property type="term" value="P:outer dynein arm assembly"/>
    <property type="evidence" value="ECO:0007669"/>
    <property type="project" value="TreeGrafter"/>
</dbReference>
<evidence type="ECO:0000259" key="4">
    <source>
        <dbReference type="Pfam" id="PF21773"/>
    </source>
</evidence>
<feature type="compositionally biased region" description="Basic and acidic residues" evidence="3">
    <location>
        <begin position="520"/>
        <end position="544"/>
    </location>
</feature>
<dbReference type="InterPro" id="IPR049258">
    <property type="entry name" value="ODAD1_CC"/>
</dbReference>
<feature type="coiled-coil region" evidence="2">
    <location>
        <begin position="334"/>
        <end position="393"/>
    </location>
</feature>
<feature type="compositionally biased region" description="Low complexity" evidence="3">
    <location>
        <begin position="548"/>
        <end position="559"/>
    </location>
</feature>
<evidence type="ECO:0000256" key="1">
    <source>
        <dbReference type="ARBA" id="ARBA00023054"/>
    </source>
</evidence>
<evidence type="ECO:0000256" key="2">
    <source>
        <dbReference type="SAM" id="Coils"/>
    </source>
</evidence>
<dbReference type="AlphaFoldDB" id="A0A498LHC1"/>
<organism evidence="5 7">
    <name type="scientific">Labeo rohita</name>
    <name type="common">Indian major carp</name>
    <name type="synonym">Cyprinus rohita</name>
    <dbReference type="NCBI Taxonomy" id="84645"/>
    <lineage>
        <taxon>Eukaryota</taxon>
        <taxon>Metazoa</taxon>
        <taxon>Chordata</taxon>
        <taxon>Craniata</taxon>
        <taxon>Vertebrata</taxon>
        <taxon>Euteleostomi</taxon>
        <taxon>Actinopterygii</taxon>
        <taxon>Neopterygii</taxon>
        <taxon>Teleostei</taxon>
        <taxon>Ostariophysi</taxon>
        <taxon>Cypriniformes</taxon>
        <taxon>Cyprinidae</taxon>
        <taxon>Labeoninae</taxon>
        <taxon>Labeonini</taxon>
        <taxon>Labeo</taxon>
    </lineage>
</organism>
<dbReference type="InterPro" id="IPR051876">
    <property type="entry name" value="ODA-DC/CCD"/>
</dbReference>